<evidence type="ECO:0000313" key="6">
    <source>
        <dbReference type="Proteomes" id="UP001259340"/>
    </source>
</evidence>
<evidence type="ECO:0000259" key="3">
    <source>
        <dbReference type="Pfam" id="PF03703"/>
    </source>
</evidence>
<gene>
    <name evidence="4" type="ORF">OS133_02670</name>
    <name evidence="5" type="ORF">OS134_11480</name>
</gene>
<dbReference type="PANTHER" id="PTHR34473:SF3">
    <property type="entry name" value="TRANSMEMBRANE PROTEIN-RELATED"/>
    <property type="match status" value="1"/>
</dbReference>
<feature type="region of interest" description="Disordered" evidence="1">
    <location>
        <begin position="232"/>
        <end position="268"/>
    </location>
</feature>
<feature type="compositionally biased region" description="Low complexity" evidence="1">
    <location>
        <begin position="232"/>
        <end position="243"/>
    </location>
</feature>
<keyword evidence="2" id="KW-0472">Membrane</keyword>
<dbReference type="InterPro" id="IPR005182">
    <property type="entry name" value="YdbS-like_PH"/>
</dbReference>
<dbReference type="Proteomes" id="UP001271263">
    <property type="component" value="Unassembled WGS sequence"/>
</dbReference>
<accession>A0AAW8NIW2</accession>
<evidence type="ECO:0000256" key="2">
    <source>
        <dbReference type="SAM" id="Phobius"/>
    </source>
</evidence>
<feature type="transmembrane region" description="Helical" evidence="2">
    <location>
        <begin position="102"/>
        <end position="119"/>
    </location>
</feature>
<feature type="compositionally biased region" description="Polar residues" evidence="1">
    <location>
        <begin position="58"/>
        <end position="70"/>
    </location>
</feature>
<protein>
    <submittedName>
        <fullName evidence="4">PH domain-containing protein</fullName>
    </submittedName>
</protein>
<name>A0AAW8NIW2_9GAMM</name>
<dbReference type="PANTHER" id="PTHR34473">
    <property type="entry name" value="UPF0699 TRANSMEMBRANE PROTEIN YDBS"/>
    <property type="match status" value="1"/>
</dbReference>
<evidence type="ECO:0000313" key="4">
    <source>
        <dbReference type="EMBL" id="MDR8522601.1"/>
    </source>
</evidence>
<dbReference type="Pfam" id="PF03703">
    <property type="entry name" value="bPH_2"/>
    <property type="match status" value="1"/>
</dbReference>
<evidence type="ECO:0000313" key="7">
    <source>
        <dbReference type="Proteomes" id="UP001271263"/>
    </source>
</evidence>
<sequence length="268" mass="29858">MSENRDIKFTQSKLEQEAQQQVNPKQNQAASEFSPEQVSSPELVNNSEAKNNLEHAPQTESQPEPTLANHQPINHQKWQGFDQVPLDPVHTNHYTQVNTESLIFTCLLLVVASLVIILPGDFYPAKVLGVSLAALLIISVVSYVRYQHAKSLAYAVCEHELIMQQGFWWVKRTSLPYSRLQHVSLSHGPLERHFNLATLKCFSAGSGSAEIELPGIEQQTAENLRQHLLNQAAKANPAAAPEATDSTPEQQITALTQTPMKENRHDDS</sequence>
<comment type="caution">
    <text evidence="4">The sequence shown here is derived from an EMBL/GenBank/DDBJ whole genome shotgun (WGS) entry which is preliminary data.</text>
</comment>
<reference evidence="5 7" key="1">
    <citation type="journal article" date="2022" name="bioRxiv">
        <title>Prophages regulate Shewanella fidelis 3313 motility and biofilm formation: implications for gut colonization dynamics in Ciona robusta.</title>
        <authorList>
            <person name="Natarajan O."/>
            <person name="Gibboney S.L."/>
            <person name="Young M.N."/>
            <person name="Lim S.J."/>
            <person name="Pluta N."/>
            <person name="Atkinson C.G."/>
            <person name="Leigh B.A."/>
            <person name="Liberti A."/>
            <person name="Kees E.D."/>
            <person name="Breitbart M."/>
            <person name="Gralnick J.A."/>
            <person name="Dishaw L.J."/>
        </authorList>
    </citation>
    <scope>NUCLEOTIDE SEQUENCE [LARGE SCALE GENOMIC DNA]</scope>
    <source>
        <strain evidence="5 7">JG4066</strain>
    </source>
</reference>
<keyword evidence="7" id="KW-1185">Reference proteome</keyword>
<keyword evidence="2" id="KW-1133">Transmembrane helix</keyword>
<feature type="compositionally biased region" description="Polar residues" evidence="1">
    <location>
        <begin position="244"/>
        <end position="260"/>
    </location>
</feature>
<feature type="domain" description="YdbS-like PH" evidence="3">
    <location>
        <begin position="152"/>
        <end position="228"/>
    </location>
</feature>
<reference evidence="4" key="2">
    <citation type="submission" date="2022-11" db="EMBL/GenBank/DDBJ databases">
        <title>Prophages regulate Shewanella fidelis motility and biofilm formation: implications for gut colonization dynamics in Ciona robusta.</title>
        <authorList>
            <person name="Natarajan O."/>
            <person name="Gibboney S.L."/>
            <person name="Young M.N."/>
            <person name="Lim S.J."/>
            <person name="Pluta N."/>
            <person name="Atkinson C.G.F."/>
            <person name="Leigh B.A."/>
            <person name="Liberti A."/>
            <person name="Kees E."/>
            <person name="Breitbart M."/>
            <person name="Gralnick J."/>
            <person name="Dishaw L.J."/>
        </authorList>
    </citation>
    <scope>NUCLEOTIDE SEQUENCE</scope>
    <source>
        <strain evidence="4">3313</strain>
    </source>
</reference>
<dbReference type="RefSeq" id="WP_310653906.1">
    <property type="nucleotide sequence ID" value="NZ_JAPMLA010000005.1"/>
</dbReference>
<dbReference type="AlphaFoldDB" id="A0AAW8NIW2"/>
<evidence type="ECO:0000313" key="5">
    <source>
        <dbReference type="EMBL" id="MDW4824680.1"/>
    </source>
</evidence>
<evidence type="ECO:0000256" key="1">
    <source>
        <dbReference type="SAM" id="MobiDB-lite"/>
    </source>
</evidence>
<dbReference type="EMBL" id="JAPMLE010000001">
    <property type="protein sequence ID" value="MDR8522601.1"/>
    <property type="molecule type" value="Genomic_DNA"/>
</dbReference>
<feature type="transmembrane region" description="Helical" evidence="2">
    <location>
        <begin position="125"/>
        <end position="144"/>
    </location>
</feature>
<keyword evidence="2" id="KW-0812">Transmembrane</keyword>
<organism evidence="4 6">
    <name type="scientific">Shewanella fidelis</name>
    <dbReference type="NCBI Taxonomy" id="173509"/>
    <lineage>
        <taxon>Bacteria</taxon>
        <taxon>Pseudomonadati</taxon>
        <taxon>Pseudomonadota</taxon>
        <taxon>Gammaproteobacteria</taxon>
        <taxon>Alteromonadales</taxon>
        <taxon>Shewanellaceae</taxon>
        <taxon>Shewanella</taxon>
    </lineage>
</organism>
<feature type="region of interest" description="Disordered" evidence="1">
    <location>
        <begin position="1"/>
        <end position="70"/>
    </location>
</feature>
<dbReference type="EMBL" id="JAPMLD010000004">
    <property type="protein sequence ID" value="MDW4824680.1"/>
    <property type="molecule type" value="Genomic_DNA"/>
</dbReference>
<feature type="compositionally biased region" description="Polar residues" evidence="1">
    <location>
        <begin position="9"/>
        <end position="50"/>
    </location>
</feature>
<proteinExistence type="predicted"/>
<dbReference type="Proteomes" id="UP001259340">
    <property type="component" value="Unassembled WGS sequence"/>
</dbReference>